<dbReference type="CDD" id="cd03801">
    <property type="entry name" value="GT4_PimA-like"/>
    <property type="match status" value="1"/>
</dbReference>
<dbReference type="EMBL" id="NSKB01000001">
    <property type="protein sequence ID" value="PAU79452.1"/>
    <property type="molecule type" value="Genomic_DNA"/>
</dbReference>
<dbReference type="Gene3D" id="3.40.50.2000">
    <property type="entry name" value="Glycogen Phosphorylase B"/>
    <property type="match status" value="2"/>
</dbReference>
<dbReference type="GO" id="GO:0016757">
    <property type="term" value="F:glycosyltransferase activity"/>
    <property type="evidence" value="ECO:0007669"/>
    <property type="project" value="InterPro"/>
</dbReference>
<evidence type="ECO:0000313" key="4">
    <source>
        <dbReference type="Proteomes" id="UP000217771"/>
    </source>
</evidence>
<dbReference type="GO" id="GO:1901135">
    <property type="term" value="P:carbohydrate derivative metabolic process"/>
    <property type="evidence" value="ECO:0007669"/>
    <property type="project" value="UniProtKB-ARBA"/>
</dbReference>
<proteinExistence type="predicted"/>
<dbReference type="InterPro" id="IPR028098">
    <property type="entry name" value="Glyco_trans_4-like_N"/>
</dbReference>
<organism evidence="3 4">
    <name type="scientific">Halomonas salipaludis</name>
    <dbReference type="NCBI Taxonomy" id="2032625"/>
    <lineage>
        <taxon>Bacteria</taxon>
        <taxon>Pseudomonadati</taxon>
        <taxon>Pseudomonadota</taxon>
        <taxon>Gammaproteobacteria</taxon>
        <taxon>Oceanospirillales</taxon>
        <taxon>Halomonadaceae</taxon>
        <taxon>Halomonas</taxon>
    </lineage>
</organism>
<dbReference type="InterPro" id="IPR001296">
    <property type="entry name" value="Glyco_trans_1"/>
</dbReference>
<feature type="domain" description="Glycosyl transferase family 1" evidence="1">
    <location>
        <begin position="188"/>
        <end position="352"/>
    </location>
</feature>
<gene>
    <name evidence="3" type="ORF">CK498_03550</name>
</gene>
<dbReference type="Pfam" id="PF00534">
    <property type="entry name" value="Glycos_transf_1"/>
    <property type="match status" value="1"/>
</dbReference>
<dbReference type="PANTHER" id="PTHR12526">
    <property type="entry name" value="GLYCOSYLTRANSFERASE"/>
    <property type="match status" value="1"/>
</dbReference>
<dbReference type="SUPFAM" id="SSF53756">
    <property type="entry name" value="UDP-Glycosyltransferase/glycogen phosphorylase"/>
    <property type="match status" value="1"/>
</dbReference>
<evidence type="ECO:0000259" key="1">
    <source>
        <dbReference type="Pfam" id="PF00534"/>
    </source>
</evidence>
<comment type="caution">
    <text evidence="3">The sequence shown here is derived from an EMBL/GenBank/DDBJ whole genome shotgun (WGS) entry which is preliminary data.</text>
</comment>
<sequence length="376" mass="41548">MKILYVSSSTVPSRTANSVHVMKMSQAFANNGHDVTLIASEMHATAQPGVEDVFSHYGVEKNFSLLNLAVPKLPGQGYLFGALSAWHAWRGGYDVVFCRNFAACYFSALLGKPVIFETHMPMGERKLLGRIFFKRLLKSPRLKQVVVITHALKRRMEQDYPQIKGRVVVAPDGADPVADDVVPMSLDAAEGRIQVGYVGHLYKGKGMEIVSQLAARCPWADFHVVGGMEEDLDHWKRECAGTDNIVFHGYVSHQQAKAYIKAFDVVLLPNQRKVAAYDVGEISQWTSPLKAFEYMAAGKPIIASDLPVLREVLIEGENALLCDCEDVEAWGGALARLRDEPTLAKQLAERAKAIFLEKYTWQARAAALAATLATRS</sequence>
<reference evidence="3 4" key="1">
    <citation type="submission" date="2017-08" db="EMBL/GenBank/DDBJ databases">
        <title>Halomonas alkalisoli sp. nov., isolated from saline alkaline soil.</title>
        <authorList>
            <person name="Wang D."/>
            <person name="Zhang G."/>
        </authorList>
    </citation>
    <scope>NUCLEOTIDE SEQUENCE [LARGE SCALE GENOMIC DNA]</scope>
    <source>
        <strain evidence="3 4">WRN001</strain>
    </source>
</reference>
<dbReference type="OrthoDB" id="9815351at2"/>
<keyword evidence="4" id="KW-1185">Reference proteome</keyword>
<dbReference type="AlphaFoldDB" id="A0A2A2F4B9"/>
<protein>
    <submittedName>
        <fullName evidence="3">Group 1 glycosyl transferase</fullName>
    </submittedName>
</protein>
<evidence type="ECO:0000313" key="3">
    <source>
        <dbReference type="EMBL" id="PAU79452.1"/>
    </source>
</evidence>
<accession>A0A2A2F4B9</accession>
<dbReference type="PANTHER" id="PTHR12526:SF630">
    <property type="entry name" value="GLYCOSYLTRANSFERASE"/>
    <property type="match status" value="1"/>
</dbReference>
<dbReference type="RefSeq" id="WP_095619462.1">
    <property type="nucleotide sequence ID" value="NZ_NSKB01000001.1"/>
</dbReference>
<dbReference type="Pfam" id="PF13439">
    <property type="entry name" value="Glyco_transf_4"/>
    <property type="match status" value="1"/>
</dbReference>
<keyword evidence="3" id="KW-0808">Transferase</keyword>
<name>A0A2A2F4B9_9GAMM</name>
<dbReference type="Proteomes" id="UP000217771">
    <property type="component" value="Unassembled WGS sequence"/>
</dbReference>
<feature type="domain" description="Glycosyltransferase subfamily 4-like N-terminal" evidence="2">
    <location>
        <begin position="19"/>
        <end position="176"/>
    </location>
</feature>
<evidence type="ECO:0000259" key="2">
    <source>
        <dbReference type="Pfam" id="PF13439"/>
    </source>
</evidence>